<reference evidence="1 2" key="1">
    <citation type="submission" date="2018-05" db="EMBL/GenBank/DDBJ databases">
        <title>Genomic analysis of Gracilibacillus dipsosauri DD1 reveals novel features of a salt-tolerant amylase.</title>
        <authorList>
            <person name="Deutch C.E."/>
            <person name="Yang S."/>
        </authorList>
    </citation>
    <scope>NUCLEOTIDE SEQUENCE [LARGE SCALE GENOMIC DNA]</scope>
    <source>
        <strain evidence="1 2">DD1</strain>
    </source>
</reference>
<name>A0A317L1U0_9BACI</name>
<proteinExistence type="predicted"/>
<evidence type="ECO:0000313" key="1">
    <source>
        <dbReference type="EMBL" id="PWU67759.1"/>
    </source>
</evidence>
<comment type="caution">
    <text evidence="1">The sequence shown here is derived from an EMBL/GenBank/DDBJ whole genome shotgun (WGS) entry which is preliminary data.</text>
</comment>
<gene>
    <name evidence="1" type="ORF">DLJ74_15000</name>
</gene>
<dbReference type="Proteomes" id="UP000245624">
    <property type="component" value="Unassembled WGS sequence"/>
</dbReference>
<protein>
    <submittedName>
        <fullName evidence="1">Spore gernimation protein GerPD</fullName>
    </submittedName>
</protein>
<dbReference type="OrthoDB" id="2455313at2"/>
<keyword evidence="2" id="KW-1185">Reference proteome</keyword>
<organism evidence="1 2">
    <name type="scientific">Gracilibacillus dipsosauri</name>
    <dbReference type="NCBI Taxonomy" id="178340"/>
    <lineage>
        <taxon>Bacteria</taxon>
        <taxon>Bacillati</taxon>
        <taxon>Bacillota</taxon>
        <taxon>Bacilli</taxon>
        <taxon>Bacillales</taxon>
        <taxon>Bacillaceae</taxon>
        <taxon>Gracilibacillus</taxon>
    </lineage>
</organism>
<dbReference type="EMBL" id="QGTD01000013">
    <property type="protein sequence ID" value="PWU67759.1"/>
    <property type="molecule type" value="Genomic_DNA"/>
</dbReference>
<dbReference type="AlphaFoldDB" id="A0A317L1U0"/>
<dbReference type="RefSeq" id="WP_054788822.1">
    <property type="nucleotide sequence ID" value="NZ_JAJUIE010000018.1"/>
</dbReference>
<accession>A0A317L1U0</accession>
<sequence>MQFDVHNWNLEVGNVSILGISSSSLFIVGDTNEIQLSSLFDTPPESYIVGANIPAPVQGATNVQSAGD</sequence>
<evidence type="ECO:0000313" key="2">
    <source>
        <dbReference type="Proteomes" id="UP000245624"/>
    </source>
</evidence>